<dbReference type="OrthoDB" id="5516926at2"/>
<dbReference type="Proteomes" id="UP000278962">
    <property type="component" value="Unassembled WGS sequence"/>
</dbReference>
<keyword evidence="2" id="KW-1185">Reference proteome</keyword>
<evidence type="ECO:0000313" key="2">
    <source>
        <dbReference type="Proteomes" id="UP000278962"/>
    </source>
</evidence>
<proteinExistence type="predicted"/>
<comment type="caution">
    <text evidence="1">The sequence shown here is derived from an EMBL/GenBank/DDBJ whole genome shotgun (WGS) entry which is preliminary data.</text>
</comment>
<dbReference type="RefSeq" id="WP_121250131.1">
    <property type="nucleotide sequence ID" value="NZ_RBIL01000001.1"/>
</dbReference>
<dbReference type="InterPro" id="IPR007922">
    <property type="entry name" value="DciA-like"/>
</dbReference>
<reference evidence="1 2" key="1">
    <citation type="submission" date="2018-10" db="EMBL/GenBank/DDBJ databases">
        <title>Genomic Encyclopedia of Archaeal and Bacterial Type Strains, Phase II (KMG-II): from individual species to whole genera.</title>
        <authorList>
            <person name="Goeker M."/>
        </authorList>
    </citation>
    <scope>NUCLEOTIDE SEQUENCE [LARGE SCALE GENOMIC DNA]</scope>
    <source>
        <strain evidence="1 2">DSM 14954</strain>
    </source>
</reference>
<dbReference type="Pfam" id="PF05258">
    <property type="entry name" value="DciA"/>
    <property type="match status" value="1"/>
</dbReference>
<name>A0A660LDS7_9ACTN</name>
<gene>
    <name evidence="1" type="ORF">C8N24_2282</name>
</gene>
<sequence>MRRRRNPRPVSFALDALGDDLEPATLIAKIQRHWPVIAGSFASCQPAYERDGELTIDCGSAVQAQELDLMSELVVSRLNDALGQPAVKRLRPRATHR</sequence>
<organism evidence="1 2">
    <name type="scientific">Solirubrobacter pauli</name>
    <dbReference type="NCBI Taxonomy" id="166793"/>
    <lineage>
        <taxon>Bacteria</taxon>
        <taxon>Bacillati</taxon>
        <taxon>Actinomycetota</taxon>
        <taxon>Thermoleophilia</taxon>
        <taxon>Solirubrobacterales</taxon>
        <taxon>Solirubrobacteraceae</taxon>
        <taxon>Solirubrobacter</taxon>
    </lineage>
</organism>
<evidence type="ECO:0000313" key="1">
    <source>
        <dbReference type="EMBL" id="RKQ92436.1"/>
    </source>
</evidence>
<protein>
    <submittedName>
        <fullName evidence="1">Uncharacterized protein DUF721</fullName>
    </submittedName>
</protein>
<dbReference type="AlphaFoldDB" id="A0A660LDS7"/>
<dbReference type="EMBL" id="RBIL01000001">
    <property type="protein sequence ID" value="RKQ92436.1"/>
    <property type="molecule type" value="Genomic_DNA"/>
</dbReference>
<accession>A0A660LDS7</accession>